<dbReference type="EMBL" id="SNRY01002550">
    <property type="protein sequence ID" value="KAA6324543.1"/>
    <property type="molecule type" value="Genomic_DNA"/>
</dbReference>
<gene>
    <name evidence="3" type="ORF">EZS27_026142</name>
</gene>
<protein>
    <recommendedName>
        <fullName evidence="2">Integrase catalytic domain-containing protein</fullName>
    </recommendedName>
</protein>
<evidence type="ECO:0000313" key="3">
    <source>
        <dbReference type="EMBL" id="KAA6324543.1"/>
    </source>
</evidence>
<feature type="non-terminal residue" evidence="3">
    <location>
        <position position="1"/>
    </location>
</feature>
<evidence type="ECO:0000259" key="2">
    <source>
        <dbReference type="PROSITE" id="PS50994"/>
    </source>
</evidence>
<dbReference type="GO" id="GO:0003676">
    <property type="term" value="F:nucleic acid binding"/>
    <property type="evidence" value="ECO:0007669"/>
    <property type="project" value="InterPro"/>
</dbReference>
<keyword evidence="1" id="KW-0472">Membrane</keyword>
<name>A0A5J4QVJ1_9ZZZZ</name>
<organism evidence="3">
    <name type="scientific">termite gut metagenome</name>
    <dbReference type="NCBI Taxonomy" id="433724"/>
    <lineage>
        <taxon>unclassified sequences</taxon>
        <taxon>metagenomes</taxon>
        <taxon>organismal metagenomes</taxon>
    </lineage>
</organism>
<dbReference type="InterPro" id="IPR012337">
    <property type="entry name" value="RNaseH-like_sf"/>
</dbReference>
<dbReference type="GO" id="GO:0005829">
    <property type="term" value="C:cytosol"/>
    <property type="evidence" value="ECO:0007669"/>
    <property type="project" value="TreeGrafter"/>
</dbReference>
<dbReference type="AlphaFoldDB" id="A0A5J4QVJ1"/>
<sequence>SDNGTEFYEHQWIAQKLDTDYFFAHPYSSWERGLNEYTNKLIRQYVPKKQTFTHYNDDRIKNIQRKINRRPRKKLNFEEPYNLFYKILNNKVAFNIWIYAYIFHIFIYICRLIDEFKYKINDG</sequence>
<dbReference type="InterPro" id="IPR001584">
    <property type="entry name" value="Integrase_cat-core"/>
</dbReference>
<dbReference type="PANTHER" id="PTHR10948">
    <property type="entry name" value="TRANSPOSASE"/>
    <property type="match status" value="1"/>
</dbReference>
<dbReference type="Gene3D" id="3.30.420.10">
    <property type="entry name" value="Ribonuclease H-like superfamily/Ribonuclease H"/>
    <property type="match status" value="1"/>
</dbReference>
<keyword evidence="1" id="KW-0812">Transmembrane</keyword>
<proteinExistence type="predicted"/>
<dbReference type="GO" id="GO:0004803">
    <property type="term" value="F:transposase activity"/>
    <property type="evidence" value="ECO:0007669"/>
    <property type="project" value="TreeGrafter"/>
</dbReference>
<dbReference type="SUPFAM" id="SSF53098">
    <property type="entry name" value="Ribonuclease H-like"/>
    <property type="match status" value="1"/>
</dbReference>
<keyword evidence="1" id="KW-1133">Transmembrane helix</keyword>
<evidence type="ECO:0000256" key="1">
    <source>
        <dbReference type="SAM" id="Phobius"/>
    </source>
</evidence>
<dbReference type="NCBIfam" id="NF033563">
    <property type="entry name" value="transpos_IS30"/>
    <property type="match status" value="1"/>
</dbReference>
<dbReference type="InterPro" id="IPR053392">
    <property type="entry name" value="Transposase_IS30-like"/>
</dbReference>
<dbReference type="GO" id="GO:0032196">
    <property type="term" value="P:transposition"/>
    <property type="evidence" value="ECO:0007669"/>
    <property type="project" value="TreeGrafter"/>
</dbReference>
<dbReference type="PANTHER" id="PTHR10948:SF23">
    <property type="entry name" value="TRANSPOSASE INSI FOR INSERTION SEQUENCE ELEMENT IS30A-RELATED"/>
    <property type="match status" value="1"/>
</dbReference>
<dbReference type="GO" id="GO:0015074">
    <property type="term" value="P:DNA integration"/>
    <property type="evidence" value="ECO:0007669"/>
    <property type="project" value="InterPro"/>
</dbReference>
<feature type="domain" description="Integrase catalytic" evidence="2">
    <location>
        <begin position="1"/>
        <end position="88"/>
    </location>
</feature>
<dbReference type="InterPro" id="IPR036397">
    <property type="entry name" value="RNaseH_sf"/>
</dbReference>
<accession>A0A5J4QVJ1</accession>
<reference evidence="3" key="1">
    <citation type="submission" date="2019-03" db="EMBL/GenBank/DDBJ databases">
        <title>Single cell metagenomics reveals metabolic interactions within the superorganism composed of flagellate Streblomastix strix and complex community of Bacteroidetes bacteria on its surface.</title>
        <authorList>
            <person name="Treitli S.C."/>
            <person name="Kolisko M."/>
            <person name="Husnik F."/>
            <person name="Keeling P."/>
            <person name="Hampl V."/>
        </authorList>
    </citation>
    <scope>NUCLEOTIDE SEQUENCE</scope>
    <source>
        <strain evidence="3">STM</strain>
    </source>
</reference>
<dbReference type="InterPro" id="IPR051917">
    <property type="entry name" value="Transposase-Integrase"/>
</dbReference>
<dbReference type="PROSITE" id="PS50994">
    <property type="entry name" value="INTEGRASE"/>
    <property type="match status" value="1"/>
</dbReference>
<feature type="transmembrane region" description="Helical" evidence="1">
    <location>
        <begin position="92"/>
        <end position="110"/>
    </location>
</feature>
<comment type="caution">
    <text evidence="3">The sequence shown here is derived from an EMBL/GenBank/DDBJ whole genome shotgun (WGS) entry which is preliminary data.</text>
</comment>